<dbReference type="InterPro" id="IPR051201">
    <property type="entry name" value="Chloro_Bact_Ser_Proteases"/>
</dbReference>
<dbReference type="GO" id="GO:0006508">
    <property type="term" value="P:proteolysis"/>
    <property type="evidence" value="ECO:0007669"/>
    <property type="project" value="UniProtKB-KW"/>
</dbReference>
<feature type="region of interest" description="Disordered" evidence="4">
    <location>
        <begin position="105"/>
        <end position="142"/>
    </location>
</feature>
<evidence type="ECO:0000313" key="8">
    <source>
        <dbReference type="Proteomes" id="UP000321181"/>
    </source>
</evidence>
<feature type="compositionally biased region" description="Polar residues" evidence="4">
    <location>
        <begin position="129"/>
        <end position="140"/>
    </location>
</feature>
<reference evidence="7 8" key="1">
    <citation type="submission" date="2019-07" db="EMBL/GenBank/DDBJ databases">
        <title>Whole genome shotgun sequence of Cellulomonas aerilata NBRC 106308.</title>
        <authorList>
            <person name="Hosoyama A."/>
            <person name="Uohara A."/>
            <person name="Ohji S."/>
            <person name="Ichikawa N."/>
        </authorList>
    </citation>
    <scope>NUCLEOTIDE SEQUENCE [LARGE SCALE GENOMIC DNA]</scope>
    <source>
        <strain evidence="7 8">NBRC 106308</strain>
    </source>
</reference>
<proteinExistence type="inferred from homology"/>
<dbReference type="InterPro" id="IPR043504">
    <property type="entry name" value="Peptidase_S1_PA_chymotrypsin"/>
</dbReference>
<evidence type="ECO:0000256" key="4">
    <source>
        <dbReference type="SAM" id="MobiDB-lite"/>
    </source>
</evidence>
<feature type="compositionally biased region" description="Pro residues" evidence="4">
    <location>
        <begin position="10"/>
        <end position="35"/>
    </location>
</feature>
<keyword evidence="5" id="KW-0472">Membrane</keyword>
<sequence>MSDDDRYRAYPPPAPHGSTPPTPPQGGPQPGPYPTSYPGQHVGQQPGQPAGQQPGQPAGQPPAPSGAPGPRPGRDRRRPTWPALVGTAAGAALLASAATLGLAQTLDDDPADDDGGTVQVAERDADEPQPNTDPVVSSTAEVPDWVDLADTVGPSVVAIDVRTQAGSGAGSGVIVTTDGRIVTNHHVVGGAARGGIVVTLSDGRMFPASIVGTDQPTDLAVITLDDPPDDLVAATLGNSEDVQVGDPVAAIGNPLGLSHTVTTGIVSALDRPVSTTERAQTPGQQVVPVVTNAIQVDAPINPGNSGGPLFDARGRVIGINSSIASMPSGAGGVAGSIGLGFAIPSNQVQLIADQLIEDGVAEHAYLGVGLGDGVARVDGEARSGAQITSVEPGTPAAEAGLRPGDVIIAVDGDFVTGGESLTGFIRQHASGDDVTLTVARDDESREVGATLATRPDEAP</sequence>
<evidence type="ECO:0000259" key="6">
    <source>
        <dbReference type="PROSITE" id="PS50106"/>
    </source>
</evidence>
<feature type="domain" description="PDZ" evidence="6">
    <location>
        <begin position="355"/>
        <end position="442"/>
    </location>
</feature>
<dbReference type="RefSeq" id="WP_222595817.1">
    <property type="nucleotide sequence ID" value="NZ_BAAARM010000002.1"/>
</dbReference>
<feature type="region of interest" description="Disordered" evidence="4">
    <location>
        <begin position="1"/>
        <end position="80"/>
    </location>
</feature>
<evidence type="ECO:0000313" key="7">
    <source>
        <dbReference type="EMBL" id="GEO33178.1"/>
    </source>
</evidence>
<dbReference type="SUPFAM" id="SSF50156">
    <property type="entry name" value="PDZ domain-like"/>
    <property type="match status" value="1"/>
</dbReference>
<accession>A0A512D9L9</accession>
<keyword evidence="3" id="KW-0378">Hydrolase</keyword>
<evidence type="ECO:0000256" key="5">
    <source>
        <dbReference type="SAM" id="Phobius"/>
    </source>
</evidence>
<comment type="similarity">
    <text evidence="1">Belongs to the peptidase S1C family.</text>
</comment>
<dbReference type="InterPro" id="IPR036034">
    <property type="entry name" value="PDZ_sf"/>
</dbReference>
<protein>
    <recommendedName>
        <fullName evidence="6">PDZ domain-containing protein</fullName>
    </recommendedName>
</protein>
<dbReference type="Pfam" id="PF13365">
    <property type="entry name" value="Trypsin_2"/>
    <property type="match status" value="1"/>
</dbReference>
<dbReference type="Gene3D" id="2.40.10.10">
    <property type="entry name" value="Trypsin-like serine proteases"/>
    <property type="match status" value="2"/>
</dbReference>
<dbReference type="PROSITE" id="PS50106">
    <property type="entry name" value="PDZ"/>
    <property type="match status" value="1"/>
</dbReference>
<dbReference type="InterPro" id="IPR001940">
    <property type="entry name" value="Peptidase_S1C"/>
</dbReference>
<dbReference type="PANTHER" id="PTHR43343:SF3">
    <property type="entry name" value="PROTEASE DO-LIKE 8, CHLOROPLASTIC"/>
    <property type="match status" value="1"/>
</dbReference>
<feature type="region of interest" description="Disordered" evidence="4">
    <location>
        <begin position="438"/>
        <end position="459"/>
    </location>
</feature>
<dbReference type="SMART" id="SM00228">
    <property type="entry name" value="PDZ"/>
    <property type="match status" value="1"/>
</dbReference>
<evidence type="ECO:0000256" key="1">
    <source>
        <dbReference type="ARBA" id="ARBA00010541"/>
    </source>
</evidence>
<evidence type="ECO:0000256" key="3">
    <source>
        <dbReference type="ARBA" id="ARBA00022801"/>
    </source>
</evidence>
<feature type="transmembrane region" description="Helical" evidence="5">
    <location>
        <begin position="81"/>
        <end position="103"/>
    </location>
</feature>
<keyword evidence="2" id="KW-0645">Protease</keyword>
<dbReference type="InterPro" id="IPR009003">
    <property type="entry name" value="Peptidase_S1_PA"/>
</dbReference>
<gene>
    <name evidence="7" type="ORF">CAE01nite_09030</name>
</gene>
<keyword evidence="5" id="KW-1133">Transmembrane helix</keyword>
<feature type="compositionally biased region" description="Pro residues" evidence="4">
    <location>
        <begin position="59"/>
        <end position="71"/>
    </location>
</feature>
<feature type="compositionally biased region" description="Acidic residues" evidence="4">
    <location>
        <begin position="106"/>
        <end position="115"/>
    </location>
</feature>
<dbReference type="EMBL" id="BJYY01000004">
    <property type="protein sequence ID" value="GEO33178.1"/>
    <property type="molecule type" value="Genomic_DNA"/>
</dbReference>
<evidence type="ECO:0000256" key="2">
    <source>
        <dbReference type="ARBA" id="ARBA00022670"/>
    </source>
</evidence>
<dbReference type="InterPro" id="IPR001478">
    <property type="entry name" value="PDZ"/>
</dbReference>
<dbReference type="AlphaFoldDB" id="A0A512D9L9"/>
<dbReference type="CDD" id="cd06779">
    <property type="entry name" value="cpPDZ_Deg_HtrA-like"/>
    <property type="match status" value="1"/>
</dbReference>
<comment type="caution">
    <text evidence="7">The sequence shown here is derived from an EMBL/GenBank/DDBJ whole genome shotgun (WGS) entry which is preliminary data.</text>
</comment>
<dbReference type="GO" id="GO:0004252">
    <property type="term" value="F:serine-type endopeptidase activity"/>
    <property type="evidence" value="ECO:0007669"/>
    <property type="project" value="InterPro"/>
</dbReference>
<name>A0A512D9L9_9CELL</name>
<feature type="compositionally biased region" description="Low complexity" evidence="4">
    <location>
        <begin position="36"/>
        <end position="58"/>
    </location>
</feature>
<organism evidence="7 8">
    <name type="scientific">Cellulomonas aerilata</name>
    <dbReference type="NCBI Taxonomy" id="515326"/>
    <lineage>
        <taxon>Bacteria</taxon>
        <taxon>Bacillati</taxon>
        <taxon>Actinomycetota</taxon>
        <taxon>Actinomycetes</taxon>
        <taxon>Micrococcales</taxon>
        <taxon>Cellulomonadaceae</taxon>
        <taxon>Cellulomonas</taxon>
    </lineage>
</organism>
<dbReference type="SUPFAM" id="SSF50494">
    <property type="entry name" value="Trypsin-like serine proteases"/>
    <property type="match status" value="1"/>
</dbReference>
<dbReference type="Gene3D" id="2.30.42.10">
    <property type="match status" value="1"/>
</dbReference>
<dbReference type="PANTHER" id="PTHR43343">
    <property type="entry name" value="PEPTIDASE S12"/>
    <property type="match status" value="1"/>
</dbReference>
<dbReference type="Pfam" id="PF13180">
    <property type="entry name" value="PDZ_2"/>
    <property type="match status" value="1"/>
</dbReference>
<dbReference type="PRINTS" id="PR00834">
    <property type="entry name" value="PROTEASES2C"/>
</dbReference>
<keyword evidence="8" id="KW-1185">Reference proteome</keyword>
<keyword evidence="5" id="KW-0812">Transmembrane</keyword>
<dbReference type="Proteomes" id="UP000321181">
    <property type="component" value="Unassembled WGS sequence"/>
</dbReference>